<organism evidence="9 10">
    <name type="scientific">Marinobacter azerbaijanicus</name>
    <dbReference type="NCBI Taxonomy" id="3050455"/>
    <lineage>
        <taxon>Bacteria</taxon>
        <taxon>Pseudomonadati</taxon>
        <taxon>Pseudomonadota</taxon>
        <taxon>Gammaproteobacteria</taxon>
        <taxon>Pseudomonadales</taxon>
        <taxon>Marinobacteraceae</taxon>
        <taxon>Marinobacter</taxon>
    </lineage>
</organism>
<feature type="transmembrane region" description="Helical" evidence="7">
    <location>
        <begin position="279"/>
        <end position="300"/>
    </location>
</feature>
<evidence type="ECO:0000256" key="7">
    <source>
        <dbReference type="RuleBase" id="RU369079"/>
    </source>
</evidence>
<feature type="transmembrane region" description="Helical" evidence="7">
    <location>
        <begin position="401"/>
        <end position="422"/>
    </location>
</feature>
<comment type="function">
    <text evidence="7">Part of the tripartite ATP-independent periplasmic (TRAP) transport system.</text>
</comment>
<evidence type="ECO:0000256" key="2">
    <source>
        <dbReference type="ARBA" id="ARBA00022475"/>
    </source>
</evidence>
<sequence length="437" mass="46209">MEWYVVFLFVFGLLLGTMLSGVHVAFALMAVNLVGVTIFIGPHGLNIVAGSMVDSISGFALIAIPMFYLMGEILFQSRVVNLLFDMVGKWIGRVRGKHLYVAIGGGTGLAALSGSGSADTALIGRTLYPVLAEKGYDQQLSYSVVLAGGALGPIIPPSGLAVILGGLANVSVGALLMAGLLPGVLLAVLFALYVFIRVRLNPSLVPAVELDKASWRERWTSLAKCLPFCVIIFMVLGFILFGISTASEAAATGAVGAMLVAAIYGRLDRSVLSRALLATARLTSMVFIVIMGAVLFGQILALSGAETSLNLWLQQLSLPPMVLAAVLLGLLLVLGTFIDTLALIVLLAPLFSTLIVPAGIDPVWFFLLFLITLPIGSMTPPVGSMIFVLKGAIPESRIMDLYKAGLATAGVSVIGLIIVFFFQDLATVLPEYMFQKR</sequence>
<feature type="transmembrane region" description="Helical" evidence="7">
    <location>
        <begin position="225"/>
        <end position="243"/>
    </location>
</feature>
<keyword evidence="2" id="KW-1003">Cell membrane</keyword>
<feature type="transmembrane region" description="Helical" evidence="7">
    <location>
        <begin position="144"/>
        <end position="168"/>
    </location>
</feature>
<feature type="domain" description="TRAP C4-dicarboxylate transport system permease DctM subunit" evidence="8">
    <location>
        <begin position="11"/>
        <end position="423"/>
    </location>
</feature>
<reference evidence="9 10" key="1">
    <citation type="submission" date="2023-06" db="EMBL/GenBank/DDBJ databases">
        <title>Marinobacter azerbaijanicus a moderately halophilic, isolated from Urmia Lake in Azerbaijan region of Iran.</title>
        <authorList>
            <person name="Sanchez-Porro C."/>
            <person name="Aghdam E.M."/>
            <person name="Saheb S.M."/>
            <person name="Tarhriz V."/>
            <person name="Kazemi E."/>
            <person name="Ammozegar M.A."/>
            <person name="Ventosa A."/>
            <person name="Hejazi M.S."/>
        </authorList>
    </citation>
    <scope>NUCLEOTIDE SEQUENCE [LARGE SCALE GENOMIC DNA]</scope>
    <source>
        <strain evidence="9 10">TBZ242</strain>
    </source>
</reference>
<evidence type="ECO:0000313" key="10">
    <source>
        <dbReference type="Proteomes" id="UP001227964"/>
    </source>
</evidence>
<dbReference type="InterPro" id="IPR004681">
    <property type="entry name" value="TRAP_DctM"/>
</dbReference>
<dbReference type="RefSeq" id="WP_285392860.1">
    <property type="nucleotide sequence ID" value="NZ_JASSVS010000012.1"/>
</dbReference>
<feature type="transmembrane region" description="Helical" evidence="7">
    <location>
        <begin position="341"/>
        <end position="360"/>
    </location>
</feature>
<keyword evidence="10" id="KW-1185">Reference proteome</keyword>
<feature type="transmembrane region" description="Helical" evidence="7">
    <location>
        <begin position="312"/>
        <end position="334"/>
    </location>
</feature>
<comment type="subunit">
    <text evidence="7">The complex comprises the extracytoplasmic solute receptor protein and the two transmembrane proteins.</text>
</comment>
<dbReference type="EMBL" id="JASSVS010000012">
    <property type="protein sequence ID" value="MDL0433229.1"/>
    <property type="molecule type" value="Genomic_DNA"/>
</dbReference>
<dbReference type="PANTHER" id="PTHR33362">
    <property type="entry name" value="SIALIC ACID TRAP TRANSPORTER PERMEASE PROTEIN SIAT-RELATED"/>
    <property type="match status" value="1"/>
</dbReference>
<dbReference type="InterPro" id="IPR010656">
    <property type="entry name" value="DctM"/>
</dbReference>
<dbReference type="PANTHER" id="PTHR33362:SF5">
    <property type="entry name" value="C4-DICARBOXYLATE TRAP TRANSPORTER LARGE PERMEASE PROTEIN DCTM"/>
    <property type="match status" value="1"/>
</dbReference>
<accession>A0ABT7IJC7</accession>
<feature type="transmembrane region" description="Helical" evidence="7">
    <location>
        <begin position="174"/>
        <end position="196"/>
    </location>
</feature>
<comment type="similarity">
    <text evidence="7">Belongs to the TRAP transporter large permease family.</text>
</comment>
<feature type="transmembrane region" description="Helical" evidence="7">
    <location>
        <begin position="249"/>
        <end position="267"/>
    </location>
</feature>
<protein>
    <recommendedName>
        <fullName evidence="7">TRAP transporter large permease protein</fullName>
    </recommendedName>
</protein>
<dbReference type="PIRSF" id="PIRSF006066">
    <property type="entry name" value="HI0050"/>
    <property type="match status" value="1"/>
</dbReference>
<comment type="subcellular location">
    <subcellularLocation>
        <location evidence="1 7">Cell inner membrane</location>
        <topology evidence="1 7">Multi-pass membrane protein</topology>
    </subcellularLocation>
</comment>
<keyword evidence="7" id="KW-0813">Transport</keyword>
<evidence type="ECO:0000256" key="4">
    <source>
        <dbReference type="ARBA" id="ARBA00022692"/>
    </source>
</evidence>
<dbReference type="Pfam" id="PF06808">
    <property type="entry name" value="DctM"/>
    <property type="match status" value="1"/>
</dbReference>
<keyword evidence="6 7" id="KW-0472">Membrane</keyword>
<feature type="transmembrane region" description="Helical" evidence="7">
    <location>
        <begin position="43"/>
        <end position="69"/>
    </location>
</feature>
<evidence type="ECO:0000256" key="1">
    <source>
        <dbReference type="ARBA" id="ARBA00004429"/>
    </source>
</evidence>
<evidence type="ECO:0000313" key="9">
    <source>
        <dbReference type="EMBL" id="MDL0433229.1"/>
    </source>
</evidence>
<evidence type="ECO:0000256" key="3">
    <source>
        <dbReference type="ARBA" id="ARBA00022519"/>
    </source>
</evidence>
<keyword evidence="3 7" id="KW-0997">Cell inner membrane</keyword>
<feature type="transmembrane region" description="Helical" evidence="7">
    <location>
        <begin position="366"/>
        <end position="389"/>
    </location>
</feature>
<gene>
    <name evidence="9" type="ORF">QPM17_18985</name>
</gene>
<evidence type="ECO:0000259" key="8">
    <source>
        <dbReference type="Pfam" id="PF06808"/>
    </source>
</evidence>
<keyword evidence="5 7" id="KW-1133">Transmembrane helix</keyword>
<comment type="caution">
    <text evidence="9">The sequence shown here is derived from an EMBL/GenBank/DDBJ whole genome shotgun (WGS) entry which is preliminary data.</text>
</comment>
<proteinExistence type="inferred from homology"/>
<evidence type="ECO:0000256" key="5">
    <source>
        <dbReference type="ARBA" id="ARBA00022989"/>
    </source>
</evidence>
<keyword evidence="4 7" id="KW-0812">Transmembrane</keyword>
<name>A0ABT7IJC7_9GAMM</name>
<comment type="caution">
    <text evidence="7">Lacks conserved residue(s) required for the propagation of feature annotation.</text>
</comment>
<dbReference type="Proteomes" id="UP001227964">
    <property type="component" value="Unassembled WGS sequence"/>
</dbReference>
<dbReference type="NCBIfam" id="TIGR00786">
    <property type="entry name" value="dctM"/>
    <property type="match status" value="1"/>
</dbReference>
<evidence type="ECO:0000256" key="6">
    <source>
        <dbReference type="ARBA" id="ARBA00023136"/>
    </source>
</evidence>